<sequence>MPFAEVYPENVFGLSCTHKRLPRHTIINDLFENRQRNGSFRNLLFPGGGDATICNHKSESTFTQSNDSSVSTFRGSNHGNCFMKGDSFKHKQDSSSNIHCRDLECKLFNGGIKYGHSFGSYRRVGFVSEGVRAQNQFQFPVFDVSSCSKLYASEVSDHGSSLYENEVRIDKQTLKVKATYYPAKIAKPLKSNGLHKSADEDPKAFVPAISTSRKSQAHGKYYIHKECPIAKEKKPTFSSILYSHNEDYSRRDMSIRHKESQCSSILHSSYDTGIESAVPVFKAKVHEQTLRQSTASQNDRKYTEKADAFAPHAPLQPAEFKHEGSKPDQSIPLGSKGQKDWRSKSMGAKATIKSAVKNLEATLSGHRSLSLPKTRPQPIKQSKHESSKLLDRVFISPIRARSKQVSTMKTAERLDKHIEESKDGKVAERKEAKATNSKLLPHSVGPTVRPFSPIGQSNREVSCKPFIASRINTYLSAEIGVHRAVNTFNSDWNEDACSADASYKCGMLDAQLRYTERDGQLYYTMAIIGSEDLMLAKPCWVESHSNGGTSMCQYLFYSGQVRSRGGANGWRSWIRKENKPSLDICGIMKVSNINENAVHLARNALEFVLYDGRSAVEVPHSQSLRFCSADKPNTLSRDYSVASSISSSTLQMSSACSVSSSPIHLDVTANKHCKVSRTDLFPVDKGASMRNDSIQRSTPGHKPSLSFDSWSELDLLESAPLPVFMPCSSSEFELAAIIIQVSAEGNNCSVHDRHINQKGLDSGVKHLIDEFSHIATPRMESSSLDQANSNPKEAPVDEKLNLSGRYDHKQIQNENQTPNQVKMMQHYQNSSLRENMISQESPARITLLLPMGAHSSPLSDSRGPSSLLDRYRSGGACDCGGWDLGCGIDVISSEDTIENGSPYKQRDGVIHNEEKINLFSQVLALVLSFCKDLQCILVTILCRSFRSPMSY</sequence>
<dbReference type="AlphaFoldDB" id="A0A8T2QF85"/>
<evidence type="ECO:0000313" key="2">
    <source>
        <dbReference type="EMBL" id="KAH7282376.1"/>
    </source>
</evidence>
<evidence type="ECO:0000313" key="3">
    <source>
        <dbReference type="Proteomes" id="UP000825935"/>
    </source>
</evidence>
<keyword evidence="3" id="KW-1185">Reference proteome</keyword>
<comment type="caution">
    <text evidence="2">The sequence shown here is derived from an EMBL/GenBank/DDBJ whole genome shotgun (WGS) entry which is preliminary data.</text>
</comment>
<name>A0A8T2QF85_CERRI</name>
<dbReference type="Pfam" id="PF12043">
    <property type="entry name" value="DUF3527"/>
    <property type="match status" value="1"/>
</dbReference>
<gene>
    <name evidence="2" type="ORF">KP509_35G027700</name>
</gene>
<feature type="region of interest" description="Disordered" evidence="1">
    <location>
        <begin position="318"/>
        <end position="348"/>
    </location>
</feature>
<organism evidence="2 3">
    <name type="scientific">Ceratopteris richardii</name>
    <name type="common">Triangle waterfern</name>
    <dbReference type="NCBI Taxonomy" id="49495"/>
    <lineage>
        <taxon>Eukaryota</taxon>
        <taxon>Viridiplantae</taxon>
        <taxon>Streptophyta</taxon>
        <taxon>Embryophyta</taxon>
        <taxon>Tracheophyta</taxon>
        <taxon>Polypodiopsida</taxon>
        <taxon>Polypodiidae</taxon>
        <taxon>Polypodiales</taxon>
        <taxon>Pteridineae</taxon>
        <taxon>Pteridaceae</taxon>
        <taxon>Parkerioideae</taxon>
        <taxon>Ceratopteris</taxon>
    </lineage>
</organism>
<feature type="compositionally biased region" description="Basic and acidic residues" evidence="1">
    <location>
        <begin position="420"/>
        <end position="433"/>
    </location>
</feature>
<proteinExistence type="predicted"/>
<accession>A0A8T2QF85</accession>
<feature type="region of interest" description="Disordered" evidence="1">
    <location>
        <begin position="366"/>
        <end position="386"/>
    </location>
</feature>
<reference evidence="2" key="1">
    <citation type="submission" date="2021-08" db="EMBL/GenBank/DDBJ databases">
        <title>WGS assembly of Ceratopteris richardii.</title>
        <authorList>
            <person name="Marchant D.B."/>
            <person name="Chen G."/>
            <person name="Jenkins J."/>
            <person name="Shu S."/>
            <person name="Leebens-Mack J."/>
            <person name="Grimwood J."/>
            <person name="Schmutz J."/>
            <person name="Soltis P."/>
            <person name="Soltis D."/>
            <person name="Chen Z.-H."/>
        </authorList>
    </citation>
    <scope>NUCLEOTIDE SEQUENCE</scope>
    <source>
        <strain evidence="2">Whitten #5841</strain>
        <tissue evidence="2">Leaf</tissue>
    </source>
</reference>
<dbReference type="InterPro" id="IPR021916">
    <property type="entry name" value="DUF3527"/>
</dbReference>
<evidence type="ECO:0000256" key="1">
    <source>
        <dbReference type="SAM" id="MobiDB-lite"/>
    </source>
</evidence>
<protein>
    <submittedName>
        <fullName evidence="2">Uncharacterized protein</fullName>
    </submittedName>
</protein>
<dbReference type="OMA" id="RESEECY"/>
<dbReference type="EMBL" id="CM035440">
    <property type="protein sequence ID" value="KAH7282376.1"/>
    <property type="molecule type" value="Genomic_DNA"/>
</dbReference>
<dbReference type="Proteomes" id="UP000825935">
    <property type="component" value="Chromosome 35"/>
</dbReference>
<dbReference type="PANTHER" id="PTHR31390:SF2">
    <property type="entry name" value="EXPRESSED PROTEIN"/>
    <property type="match status" value="1"/>
</dbReference>
<feature type="region of interest" description="Disordered" evidence="1">
    <location>
        <begin position="420"/>
        <end position="452"/>
    </location>
</feature>
<dbReference type="PANTHER" id="PTHR31390">
    <property type="entry name" value="EXPRESSED PROTEIN"/>
    <property type="match status" value="1"/>
</dbReference>